<proteinExistence type="predicted"/>
<dbReference type="GO" id="GO:0031146">
    <property type="term" value="P:SCF-dependent proteasomal ubiquitin-dependent protein catabolic process"/>
    <property type="evidence" value="ECO:0007669"/>
    <property type="project" value="TreeGrafter"/>
</dbReference>
<name>A0AA88KRQ7_NAELO</name>
<dbReference type="GeneID" id="68099486"/>
<organism evidence="2 3">
    <name type="scientific">Naegleria lovaniensis</name>
    <name type="common">Amoeba</name>
    <dbReference type="NCBI Taxonomy" id="51637"/>
    <lineage>
        <taxon>Eukaryota</taxon>
        <taxon>Discoba</taxon>
        <taxon>Heterolobosea</taxon>
        <taxon>Tetramitia</taxon>
        <taxon>Eutetramitia</taxon>
        <taxon>Vahlkampfiidae</taxon>
        <taxon>Naegleria</taxon>
    </lineage>
</organism>
<dbReference type="AlphaFoldDB" id="A0AA88KRQ7"/>
<dbReference type="PANTHER" id="PTHR13318:SF95">
    <property type="entry name" value="F-BOX PROTEIN YLR352W"/>
    <property type="match status" value="1"/>
</dbReference>
<dbReference type="GO" id="GO:0019005">
    <property type="term" value="C:SCF ubiquitin ligase complex"/>
    <property type="evidence" value="ECO:0007669"/>
    <property type="project" value="TreeGrafter"/>
</dbReference>
<dbReference type="PANTHER" id="PTHR13318">
    <property type="entry name" value="PARTNER OF PAIRED, ISOFORM B-RELATED"/>
    <property type="match status" value="1"/>
</dbReference>
<dbReference type="SUPFAM" id="SSF81383">
    <property type="entry name" value="F-box domain"/>
    <property type="match status" value="1"/>
</dbReference>
<dbReference type="InterPro" id="IPR032675">
    <property type="entry name" value="LRR_dom_sf"/>
</dbReference>
<gene>
    <name evidence="2" type="ORF">C9374_007032</name>
</gene>
<dbReference type="Gene3D" id="1.20.1280.50">
    <property type="match status" value="1"/>
</dbReference>
<dbReference type="SMART" id="SM00367">
    <property type="entry name" value="LRR_CC"/>
    <property type="match status" value="3"/>
</dbReference>
<dbReference type="Proteomes" id="UP000816034">
    <property type="component" value="Unassembled WGS sequence"/>
</dbReference>
<evidence type="ECO:0000259" key="1">
    <source>
        <dbReference type="Pfam" id="PF12937"/>
    </source>
</evidence>
<dbReference type="InterPro" id="IPR006553">
    <property type="entry name" value="Leu-rich_rpt_Cys-con_subtyp"/>
</dbReference>
<dbReference type="InterPro" id="IPR001810">
    <property type="entry name" value="F-box_dom"/>
</dbReference>
<feature type="domain" description="F-box" evidence="1">
    <location>
        <begin position="46"/>
        <end position="75"/>
    </location>
</feature>
<evidence type="ECO:0000313" key="3">
    <source>
        <dbReference type="Proteomes" id="UP000816034"/>
    </source>
</evidence>
<dbReference type="Gene3D" id="3.80.10.10">
    <property type="entry name" value="Ribonuclease Inhibitor"/>
    <property type="match status" value="2"/>
</dbReference>
<accession>A0AA88KRQ7</accession>
<evidence type="ECO:0000313" key="2">
    <source>
        <dbReference type="EMBL" id="KAG2393501.1"/>
    </source>
</evidence>
<comment type="caution">
    <text evidence="2">The sequence shown here is derived from an EMBL/GenBank/DDBJ whole genome shotgun (WGS) entry which is preliminary data.</text>
</comment>
<dbReference type="InterPro" id="IPR036047">
    <property type="entry name" value="F-box-like_dom_sf"/>
</dbReference>
<sequence length="406" mass="47428">MGQYLSHKPLYSFLYRYNSVFETTSHHPLDSDKYQHSYIYPLFLSDVLFEIFSHLDNYTVYFRCANVCKTWRYCAWYLLNDFKFRYDENLEFLISGKDVDLQQSTPGPKGQKNMYSQIVRSNKLYEARNQMLEKLLDHVVCNAKYLKKFQVLDAQQHDAFNKMITNARIEHLTNSCSDLLDTIDLTACNYLKENAFLNISKKCGPNLVYLKLRYSTSIHDVLCERYISKMKKLKYLNLSKCPYVGLYGLLHISTGCTSLEALDVSGCLAIPNFSFLNNFSNLKELYIQDTLFSSNDVQYIPSTLEKLNIRRSDNLKQLDLSKIAHLKEIDISYCSPLLNINDDNNIQIVTTKWEKLSAVSNEWTEKLVSISPNLKELEIGFLKFETKEQELRFFNSIEHIQTKVVQ</sequence>
<dbReference type="RefSeq" id="XP_044555395.1">
    <property type="nucleotide sequence ID" value="XM_044696959.1"/>
</dbReference>
<protein>
    <recommendedName>
        <fullName evidence="1">F-box domain-containing protein</fullName>
    </recommendedName>
</protein>
<reference evidence="2 3" key="1">
    <citation type="journal article" date="2018" name="BMC Genomics">
        <title>The genome of Naegleria lovaniensis, the basis for a comparative approach to unravel pathogenicity factors of the human pathogenic amoeba N. fowleri.</title>
        <authorList>
            <person name="Liechti N."/>
            <person name="Schurch N."/>
            <person name="Bruggmann R."/>
            <person name="Wittwer M."/>
        </authorList>
    </citation>
    <scope>NUCLEOTIDE SEQUENCE [LARGE SCALE GENOMIC DNA]</scope>
    <source>
        <strain evidence="2 3">ATCC 30569</strain>
    </source>
</reference>
<dbReference type="SUPFAM" id="SSF52058">
    <property type="entry name" value="L domain-like"/>
    <property type="match status" value="1"/>
</dbReference>
<dbReference type="EMBL" id="PYSW02000002">
    <property type="protein sequence ID" value="KAG2393501.1"/>
    <property type="molecule type" value="Genomic_DNA"/>
</dbReference>
<keyword evidence="3" id="KW-1185">Reference proteome</keyword>
<dbReference type="Pfam" id="PF12937">
    <property type="entry name" value="F-box-like"/>
    <property type="match status" value="1"/>
</dbReference>